<evidence type="ECO:0000256" key="1">
    <source>
        <dbReference type="ARBA" id="ARBA00004533"/>
    </source>
</evidence>
<dbReference type="OrthoDB" id="9806984at2"/>
<dbReference type="InterPro" id="IPR051800">
    <property type="entry name" value="PqiA-PqiB_transport"/>
</dbReference>
<evidence type="ECO:0000256" key="6">
    <source>
        <dbReference type="ARBA" id="ARBA00023136"/>
    </source>
</evidence>
<feature type="transmembrane region" description="Helical" evidence="7">
    <location>
        <begin position="30"/>
        <end position="51"/>
    </location>
</feature>
<keyword evidence="6 7" id="KW-0472">Membrane</keyword>
<feature type="domain" description="Mce/MlaD" evidence="8">
    <location>
        <begin position="175"/>
        <end position="256"/>
    </location>
</feature>
<evidence type="ECO:0000313" key="9">
    <source>
        <dbReference type="EMBL" id="CCJ53411.1"/>
    </source>
</evidence>
<dbReference type="EMBL" id="HE965806">
    <property type="protein sequence ID" value="CCJ53411.1"/>
    <property type="molecule type" value="Genomic_DNA"/>
</dbReference>
<dbReference type="Pfam" id="PF02470">
    <property type="entry name" value="MlaD"/>
    <property type="match status" value="3"/>
</dbReference>
<gene>
    <name evidence="9" type="ORF">BN112_1494</name>
</gene>
<dbReference type="PANTHER" id="PTHR30462">
    <property type="entry name" value="INTERMEMBRANE TRANSPORT PROTEIN PQIB-RELATED"/>
    <property type="match status" value="1"/>
</dbReference>
<keyword evidence="2" id="KW-1003">Cell membrane</keyword>
<dbReference type="PANTHER" id="PTHR30462:SF0">
    <property type="entry name" value="INTERMEMBRANE TRANSPORT PROTEIN YEBT"/>
    <property type="match status" value="1"/>
</dbReference>
<evidence type="ECO:0000256" key="4">
    <source>
        <dbReference type="ARBA" id="ARBA00022692"/>
    </source>
</evidence>
<keyword evidence="4 7" id="KW-0812">Transmembrane</keyword>
<reference evidence="9 10" key="1">
    <citation type="journal article" date="2012" name="BMC Genomics">
        <title>Comparative genomics of the classical Bordetella subspecies: the evolution and exchange of virulence-associated diversity amongst closely related pathogens.</title>
        <authorList>
            <person name="Park J."/>
            <person name="Zhang Y."/>
            <person name="Buboltz A.M."/>
            <person name="Zhang X."/>
            <person name="Schuster S.C."/>
            <person name="Ahuja U."/>
            <person name="Liu M."/>
            <person name="Miller J.F."/>
            <person name="Sebaihia M."/>
            <person name="Bentley S.D."/>
            <person name="Parkhill J."/>
            <person name="Harvill E.T."/>
        </authorList>
    </citation>
    <scope>NUCLEOTIDE SEQUENCE [LARGE SCALE GENOMIC DNA]</scope>
    <source>
        <strain evidence="9 10">253</strain>
    </source>
</reference>
<comment type="subcellular location">
    <subcellularLocation>
        <location evidence="1">Cell inner membrane</location>
    </subcellularLocation>
</comment>
<dbReference type="RefSeq" id="WP_015064078.1">
    <property type="nucleotide sequence ID" value="NC_019382.1"/>
</dbReference>
<evidence type="ECO:0000259" key="8">
    <source>
        <dbReference type="Pfam" id="PF02470"/>
    </source>
</evidence>
<evidence type="ECO:0000313" key="10">
    <source>
        <dbReference type="Proteomes" id="UP000007564"/>
    </source>
</evidence>
<evidence type="ECO:0000256" key="7">
    <source>
        <dbReference type="SAM" id="Phobius"/>
    </source>
</evidence>
<dbReference type="GO" id="GO:0005886">
    <property type="term" value="C:plasma membrane"/>
    <property type="evidence" value="ECO:0007669"/>
    <property type="project" value="UniProtKB-SubCell"/>
</dbReference>
<proteinExistence type="predicted"/>
<dbReference type="AlphaFoldDB" id="A0A0C6P553"/>
<dbReference type="InterPro" id="IPR003399">
    <property type="entry name" value="Mce/MlaD"/>
</dbReference>
<accession>A0A0C6P553</accession>
<dbReference type="Proteomes" id="UP000007564">
    <property type="component" value="Chromosome"/>
</dbReference>
<organism evidence="9 10">
    <name type="scientific">Bordetella bronchiseptica 253</name>
    <dbReference type="NCBI Taxonomy" id="568707"/>
    <lineage>
        <taxon>Bacteria</taxon>
        <taxon>Pseudomonadati</taxon>
        <taxon>Pseudomonadota</taxon>
        <taxon>Betaproteobacteria</taxon>
        <taxon>Burkholderiales</taxon>
        <taxon>Alcaligenaceae</taxon>
        <taxon>Bordetella</taxon>
    </lineage>
</organism>
<feature type="domain" description="Mce/MlaD" evidence="8">
    <location>
        <begin position="304"/>
        <end position="410"/>
    </location>
</feature>
<dbReference type="HOGENOM" id="CLU_018765_3_0_4"/>
<keyword evidence="3" id="KW-0997">Cell inner membrane</keyword>
<evidence type="ECO:0000256" key="2">
    <source>
        <dbReference type="ARBA" id="ARBA00022475"/>
    </source>
</evidence>
<keyword evidence="5 7" id="KW-1133">Transmembrane helix</keyword>
<dbReference type="KEGG" id="bbh:BN112_1494"/>
<evidence type="ECO:0000256" key="3">
    <source>
        <dbReference type="ARBA" id="ARBA00022519"/>
    </source>
</evidence>
<evidence type="ECO:0000256" key="5">
    <source>
        <dbReference type="ARBA" id="ARBA00022989"/>
    </source>
</evidence>
<protein>
    <submittedName>
        <fullName evidence="9">Putative membrane protein</fullName>
    </submittedName>
</protein>
<sequence>MAESTPPPQEPGTPIAAPQIARKQKSRISWIWLVPIVAALAGLSLVVRSIMQAGPEITILFDTAEGLEVGKTQVRYKDVNIGVVQGIHFNKDRSKVVVEAELAKEVSNLAREGTQFWVVRPRLGISGVSGLGTLLSGAYIGVDAPPDKEAGANRASKFEFVGLEVPPAVTHDRAGKRFMLSATDLGSLDIGSPVYFRRIPVGRVIGYKLDDSGRVVNVEVFVDAPNDRFVTDSTRFWNASGVDVAVNASGLKVRTQSLVSLAVGGVAFESVSARQGEPVKADTRFELYENETAAKANPDGQPFPIRMRFDQSIRGLTVGSPIDFQGITLGEVTRIAIDFDNGKKRFFAVVDATVYPERIGRVFDEIRARTEATSGSHAAGQLLSIMIKYGLRAQLRTANLLTGQLYIVLDSFPEAPPVAFVPGDDPVIIPTIPGQLDQLQAQISSIVTKIEKIPFDQIGTDLRATLASTAKLMNRLDKDLAPEARAVLRQARQSLVDINNMLAPDSGLPANTERAMQEMSRAARSLRNLADYLQTNPEALLKGRGADPIPGAGPVRN</sequence>
<feature type="domain" description="Mce/MlaD" evidence="8">
    <location>
        <begin position="54"/>
        <end position="144"/>
    </location>
</feature>
<name>A0A0C6P553_BORBO</name>